<dbReference type="PANTHER" id="PTHR11616">
    <property type="entry name" value="SODIUM/CHLORIDE DEPENDENT TRANSPORTER"/>
    <property type="match status" value="1"/>
</dbReference>
<feature type="transmembrane region" description="Helical" evidence="9">
    <location>
        <begin position="426"/>
        <end position="445"/>
    </location>
</feature>
<proteinExistence type="inferred from homology"/>
<feature type="transmembrane region" description="Helical" evidence="9">
    <location>
        <begin position="124"/>
        <end position="152"/>
    </location>
</feature>
<sequence>QQGPVDRAKSSKMPKEMELEGTENALNFLEPTEIEKKRVVVNRPTWSGQLEFILATVGYVVGLGNVWRFPYLCYSNGGGAFMIPYLVMVVVCGIPLVLMEFTIGQYTRQGPVRAFSRICPLFKGAGLSTVVISFIFSTYHNVVLCWSLFYMFTSFGATLPWMSCNNTWNLVENCSSGFLSSNNTELQSANLLFHFSHRVLEKTSGIEEPGGLRWELFGCLLLGWVIIFLCLVKGIKSTGKVVYFTAIFPYFILLALLINNVQLPGASDGILYFVTPVWNKLFEVKVWFNAAAQVFMSLGIAFGSMISMSSYNKFNNNILRDALIVSITNSFTSILAGFVIFSALGYMAHMYELPIDNIATAGPGLVFVVYPEALSAMPISRLWAPLFFIMLLCLGLDSQFANVEVVITCIKDELGSKVSGLLKREALLSLIVCTVGFILGIPHVTKGGIYVFQLMDTYTAVLSVVFLAFCEVVAVCWIFGVRKISLMMKRMLDNMPSIYFRFCWILLCPLLILSILVSGIVHYSPAHYGSYTYPVWADCVGWFISLASIVWIPLGAIHEMYKNKGSVLQVSNIKQSYKLSFLSKLTKCMSLSECMIDVSWFTMYLSKCNLLKLLLSCIHLVTDSQQNSLRIKIKTYIWCHSRFLYVSYVLFLSRLVCKRCESAARGQQCSKKTAKTALVNYFRYQDFQEEIVSILNRPFIFSLSEKNFIVLLLVLGSCQAQET</sequence>
<feature type="transmembrane region" description="Helical" evidence="9">
    <location>
        <begin position="241"/>
        <end position="258"/>
    </location>
</feature>
<keyword evidence="6" id="KW-0479">Metal-binding</keyword>
<comment type="subcellular location">
    <subcellularLocation>
        <location evidence="1">Membrane</location>
        <topology evidence="1">Multi-pass membrane protein</topology>
    </subcellularLocation>
</comment>
<dbReference type="PROSITE" id="PS50267">
    <property type="entry name" value="NA_NEUROTRAN_SYMP_3"/>
    <property type="match status" value="1"/>
</dbReference>
<dbReference type="AlphaFoldDB" id="A0A674NC05"/>
<dbReference type="GO" id="GO:0089718">
    <property type="term" value="P:amino acid import across plasma membrane"/>
    <property type="evidence" value="ECO:0007669"/>
    <property type="project" value="TreeGrafter"/>
</dbReference>
<feature type="binding site" evidence="6">
    <location>
        <position position="65"/>
    </location>
    <ligand>
        <name>Na(+)</name>
        <dbReference type="ChEBI" id="CHEBI:29101"/>
        <label>1</label>
    </ligand>
</feature>
<feature type="binding site" evidence="6">
    <location>
        <position position="398"/>
    </location>
    <ligand>
        <name>Na(+)</name>
        <dbReference type="ChEBI" id="CHEBI:29101"/>
        <label>1</label>
    </ligand>
</feature>
<feature type="transmembrane region" description="Helical" evidence="9">
    <location>
        <begin position="214"/>
        <end position="232"/>
    </location>
</feature>
<dbReference type="NCBIfam" id="NF037979">
    <property type="entry name" value="Na_transp"/>
    <property type="match status" value="1"/>
</dbReference>
<feature type="transmembrane region" description="Helical" evidence="9">
    <location>
        <begin position="286"/>
        <end position="311"/>
    </location>
</feature>
<evidence type="ECO:0000313" key="10">
    <source>
        <dbReference type="Ensembl" id="ENSTRUP00000071275.1"/>
    </source>
</evidence>
<keyword evidence="7" id="KW-1015">Disulfide bond</keyword>
<keyword evidence="3 8" id="KW-0812">Transmembrane</keyword>
<accession>A0A674NC05</accession>
<reference evidence="10" key="2">
    <citation type="submission" date="2025-08" db="UniProtKB">
        <authorList>
            <consortium name="Ensembl"/>
        </authorList>
    </citation>
    <scope>IDENTIFICATION</scope>
</reference>
<evidence type="ECO:0000256" key="8">
    <source>
        <dbReference type="RuleBase" id="RU003732"/>
    </source>
</evidence>
<feature type="binding site" evidence="6">
    <location>
        <position position="61"/>
    </location>
    <ligand>
        <name>Na(+)</name>
        <dbReference type="ChEBI" id="CHEBI:29101"/>
        <label>1</label>
    </ligand>
</feature>
<feature type="transmembrane region" description="Helical" evidence="9">
    <location>
        <begin position="82"/>
        <end position="103"/>
    </location>
</feature>
<evidence type="ECO:0000256" key="5">
    <source>
        <dbReference type="ARBA" id="ARBA00023136"/>
    </source>
</evidence>
<protein>
    <recommendedName>
        <fullName evidence="8">Transporter</fullName>
    </recommendedName>
</protein>
<feature type="transmembrane region" description="Helical" evidence="9">
    <location>
        <begin position="457"/>
        <end position="481"/>
    </location>
</feature>
<evidence type="ECO:0000256" key="9">
    <source>
        <dbReference type="SAM" id="Phobius"/>
    </source>
</evidence>
<dbReference type="GO" id="GO:0046872">
    <property type="term" value="F:metal ion binding"/>
    <property type="evidence" value="ECO:0007669"/>
    <property type="project" value="UniProtKB-KW"/>
</dbReference>
<keyword evidence="6" id="KW-0915">Sodium</keyword>
<keyword evidence="2 8" id="KW-0813">Transport</keyword>
<evidence type="ECO:0000256" key="7">
    <source>
        <dbReference type="PIRSR" id="PIRSR600175-2"/>
    </source>
</evidence>
<feature type="binding site" evidence="6">
    <location>
        <position position="397"/>
    </location>
    <ligand>
        <name>Na(+)</name>
        <dbReference type="ChEBI" id="CHEBI:29101"/>
        <label>1</label>
    </ligand>
</feature>
<feature type="transmembrane region" description="Helical" evidence="9">
    <location>
        <begin position="535"/>
        <end position="554"/>
    </location>
</feature>
<dbReference type="Proteomes" id="UP000005226">
    <property type="component" value="Chromosome 21"/>
</dbReference>
<feature type="transmembrane region" description="Helical" evidence="9">
    <location>
        <begin position="502"/>
        <end position="523"/>
    </location>
</feature>
<keyword evidence="11" id="KW-1185">Reference proteome</keyword>
<comment type="similarity">
    <text evidence="8">Belongs to the sodium:neurotransmitter symporter (SNF) (TC 2.A.22) family.</text>
</comment>
<feature type="binding site" evidence="6">
    <location>
        <position position="58"/>
    </location>
    <ligand>
        <name>Na(+)</name>
        <dbReference type="ChEBI" id="CHEBI:29101"/>
        <label>1</label>
    </ligand>
</feature>
<keyword evidence="4 9" id="KW-1133">Transmembrane helix</keyword>
<feature type="disulfide bond" evidence="7">
    <location>
        <begin position="164"/>
        <end position="174"/>
    </location>
</feature>
<evidence type="ECO:0000256" key="1">
    <source>
        <dbReference type="ARBA" id="ARBA00004141"/>
    </source>
</evidence>
<evidence type="ECO:0000256" key="2">
    <source>
        <dbReference type="ARBA" id="ARBA00022448"/>
    </source>
</evidence>
<feature type="binding site" evidence="6">
    <location>
        <position position="329"/>
    </location>
    <ligand>
        <name>Na(+)</name>
        <dbReference type="ChEBI" id="CHEBI:29101"/>
        <label>1</label>
    </ligand>
</feature>
<dbReference type="GO" id="GO:0005886">
    <property type="term" value="C:plasma membrane"/>
    <property type="evidence" value="ECO:0007669"/>
    <property type="project" value="TreeGrafter"/>
</dbReference>
<evidence type="ECO:0000313" key="11">
    <source>
        <dbReference type="Proteomes" id="UP000005226"/>
    </source>
</evidence>
<feature type="transmembrane region" description="Helical" evidence="9">
    <location>
        <begin position="323"/>
        <end position="347"/>
    </location>
</feature>
<dbReference type="Ensembl" id="ENSTRUT00000060548.1">
    <property type="protein sequence ID" value="ENSTRUP00000071275.1"/>
    <property type="gene ID" value="ENSTRUG00000013922.3"/>
</dbReference>
<dbReference type="PROSITE" id="PS00610">
    <property type="entry name" value="NA_NEUROTRAN_SYMP_1"/>
    <property type="match status" value="1"/>
</dbReference>
<keyword evidence="8" id="KW-0769">Symport</keyword>
<feature type="binding site" evidence="6">
    <location>
        <position position="394"/>
    </location>
    <ligand>
        <name>Na(+)</name>
        <dbReference type="ChEBI" id="CHEBI:29101"/>
        <label>1</label>
    </ligand>
</feature>
<dbReference type="PRINTS" id="PR00176">
    <property type="entry name" value="NANEUSMPORT"/>
</dbReference>
<dbReference type="InterPro" id="IPR000175">
    <property type="entry name" value="Na/ntran_symport"/>
</dbReference>
<organism evidence="10 11">
    <name type="scientific">Takifugu rubripes</name>
    <name type="common">Japanese pufferfish</name>
    <name type="synonym">Fugu rubripes</name>
    <dbReference type="NCBI Taxonomy" id="31033"/>
    <lineage>
        <taxon>Eukaryota</taxon>
        <taxon>Metazoa</taxon>
        <taxon>Chordata</taxon>
        <taxon>Craniata</taxon>
        <taxon>Vertebrata</taxon>
        <taxon>Euteleostomi</taxon>
        <taxon>Actinopterygii</taxon>
        <taxon>Neopterygii</taxon>
        <taxon>Teleostei</taxon>
        <taxon>Neoteleostei</taxon>
        <taxon>Acanthomorphata</taxon>
        <taxon>Eupercaria</taxon>
        <taxon>Tetraodontiformes</taxon>
        <taxon>Tetradontoidea</taxon>
        <taxon>Tetraodontidae</taxon>
        <taxon>Takifugu</taxon>
    </lineage>
</organism>
<name>A0A674NC05_TAKRU</name>
<reference evidence="10" key="3">
    <citation type="submission" date="2025-09" db="UniProtKB">
        <authorList>
            <consortium name="Ensembl"/>
        </authorList>
    </citation>
    <scope>IDENTIFICATION</scope>
</reference>
<dbReference type="GO" id="GO:0005283">
    <property type="term" value="F:amino acid:sodium symporter activity"/>
    <property type="evidence" value="ECO:0007669"/>
    <property type="project" value="TreeGrafter"/>
</dbReference>
<dbReference type="SUPFAM" id="SSF161070">
    <property type="entry name" value="SNF-like"/>
    <property type="match status" value="1"/>
</dbReference>
<dbReference type="PANTHER" id="PTHR11616:SF133">
    <property type="entry name" value="TRANSPORTER"/>
    <property type="match status" value="1"/>
</dbReference>
<evidence type="ECO:0000256" key="4">
    <source>
        <dbReference type="ARBA" id="ARBA00022989"/>
    </source>
</evidence>
<feature type="transmembrane region" description="Helical" evidence="9">
    <location>
        <begin position="382"/>
        <end position="405"/>
    </location>
</feature>
<dbReference type="GeneTree" id="ENSGT00940000165466"/>
<dbReference type="Pfam" id="PF00209">
    <property type="entry name" value="SNF"/>
    <property type="match status" value="1"/>
</dbReference>
<dbReference type="InterPro" id="IPR037272">
    <property type="entry name" value="SNS_sf"/>
</dbReference>
<evidence type="ECO:0000256" key="6">
    <source>
        <dbReference type="PIRSR" id="PIRSR600175-1"/>
    </source>
</evidence>
<reference evidence="10 11" key="1">
    <citation type="journal article" date="2011" name="Genome Biol. Evol.">
        <title>Integration of the genetic map and genome assembly of fugu facilitates insights into distinct features of genome evolution in teleosts and mammals.</title>
        <authorList>
            <person name="Kai W."/>
            <person name="Kikuchi K."/>
            <person name="Tohari S."/>
            <person name="Chew A.K."/>
            <person name="Tay A."/>
            <person name="Fujiwara A."/>
            <person name="Hosoya S."/>
            <person name="Suetake H."/>
            <person name="Naruse K."/>
            <person name="Brenner S."/>
            <person name="Suzuki Y."/>
            <person name="Venkatesh B."/>
        </authorList>
    </citation>
    <scope>NUCLEOTIDE SEQUENCE [LARGE SCALE GENOMIC DNA]</scope>
</reference>
<evidence type="ECO:0000256" key="3">
    <source>
        <dbReference type="ARBA" id="ARBA00022692"/>
    </source>
</evidence>
<feature type="binding site" evidence="6">
    <location>
        <position position="297"/>
    </location>
    <ligand>
        <name>Na(+)</name>
        <dbReference type="ChEBI" id="CHEBI:29101"/>
        <label>1</label>
    </ligand>
</feature>
<gene>
    <name evidence="10" type="primary">si:ch211-225b11.1</name>
</gene>
<dbReference type="InParanoid" id="A0A674NC05"/>
<keyword evidence="5 9" id="KW-0472">Membrane</keyword>